<reference evidence="2 3" key="1">
    <citation type="submission" date="2018-02" db="EMBL/GenBank/DDBJ databases">
        <title>The genomes of Aspergillus section Nigri reveals drivers in fungal speciation.</title>
        <authorList>
            <consortium name="DOE Joint Genome Institute"/>
            <person name="Vesth T.C."/>
            <person name="Nybo J."/>
            <person name="Theobald S."/>
            <person name="Brandl J."/>
            <person name="Frisvad J.C."/>
            <person name="Nielsen K.F."/>
            <person name="Lyhne E.K."/>
            <person name="Kogle M.E."/>
            <person name="Kuo A."/>
            <person name="Riley R."/>
            <person name="Clum A."/>
            <person name="Nolan M."/>
            <person name="Lipzen A."/>
            <person name="Salamov A."/>
            <person name="Henrissat B."/>
            <person name="Wiebenga A."/>
            <person name="De vries R.P."/>
            <person name="Grigoriev I.V."/>
            <person name="Mortensen U.H."/>
            <person name="Andersen M.R."/>
            <person name="Baker S.E."/>
        </authorList>
    </citation>
    <scope>NUCLEOTIDE SEQUENCE [LARGE SCALE GENOMIC DNA]</scope>
    <source>
        <strain evidence="2 3">CBS 707.79</strain>
    </source>
</reference>
<keyword evidence="1" id="KW-0812">Transmembrane</keyword>
<gene>
    <name evidence="2" type="ORF">BO71DRAFT_433187</name>
</gene>
<keyword evidence="1" id="KW-1133">Transmembrane helix</keyword>
<proteinExistence type="predicted"/>
<evidence type="ECO:0000313" key="3">
    <source>
        <dbReference type="Proteomes" id="UP000247810"/>
    </source>
</evidence>
<organism evidence="2 3">
    <name type="scientific">Aspergillus ellipticus CBS 707.79</name>
    <dbReference type="NCBI Taxonomy" id="1448320"/>
    <lineage>
        <taxon>Eukaryota</taxon>
        <taxon>Fungi</taxon>
        <taxon>Dikarya</taxon>
        <taxon>Ascomycota</taxon>
        <taxon>Pezizomycotina</taxon>
        <taxon>Eurotiomycetes</taxon>
        <taxon>Eurotiomycetidae</taxon>
        <taxon>Eurotiales</taxon>
        <taxon>Aspergillaceae</taxon>
        <taxon>Aspergillus</taxon>
        <taxon>Aspergillus subgen. Circumdati</taxon>
    </lineage>
</organism>
<keyword evidence="1" id="KW-0472">Membrane</keyword>
<evidence type="ECO:0000313" key="2">
    <source>
        <dbReference type="EMBL" id="PYH91140.1"/>
    </source>
</evidence>
<dbReference type="AlphaFoldDB" id="A0A319D1R7"/>
<protein>
    <submittedName>
        <fullName evidence="2">Uncharacterized protein</fullName>
    </submittedName>
</protein>
<evidence type="ECO:0000256" key="1">
    <source>
        <dbReference type="SAM" id="Phobius"/>
    </source>
</evidence>
<feature type="transmembrane region" description="Helical" evidence="1">
    <location>
        <begin position="67"/>
        <end position="87"/>
    </location>
</feature>
<keyword evidence="3" id="KW-1185">Reference proteome</keyword>
<dbReference type="Proteomes" id="UP000247810">
    <property type="component" value="Unassembled WGS sequence"/>
</dbReference>
<dbReference type="VEuPathDB" id="FungiDB:BO71DRAFT_433187"/>
<dbReference type="EMBL" id="KZ825955">
    <property type="protein sequence ID" value="PYH91140.1"/>
    <property type="molecule type" value="Genomic_DNA"/>
</dbReference>
<accession>A0A319D1R7</accession>
<sequence length="102" mass="11319">MSCGIFIVQYDSEVWIAYPCTNNLFGFPGQASAGVDARYEVHDEPHRRQLACEPEPSSRRFCSRYRILALSLGISLILIAIISGPGACDYGKHRFFFGGTAK</sequence>
<name>A0A319D1R7_9EURO</name>